<evidence type="ECO:0000313" key="2">
    <source>
        <dbReference type="Proteomes" id="UP001162992"/>
    </source>
</evidence>
<proteinExistence type="predicted"/>
<gene>
    <name evidence="1" type="ORF">O6H91_23G069400</name>
</gene>
<dbReference type="Proteomes" id="UP001162992">
    <property type="component" value="Chromosome 23"/>
</dbReference>
<evidence type="ECO:0000313" key="1">
    <source>
        <dbReference type="EMBL" id="KAJ7515044.1"/>
    </source>
</evidence>
<sequence length="346" mass="38275">MDSLTLPLPSSLRSKLLEAGFANTSAFQHLTPLQLARDANISHQEALAILKTVSWMNCADQYSKEEDILSSAKTAWDLLCYEKSRKKLRTCCSELDTVLGGGFKPKELTEICGVPGVGKTQLGMQLSINVQIPSEFGGLGGQAVYIDTEGSFMVERALQMAESMIDYLKYATSSCESTVGLGMSLNVDTFLSHIFYYRVYDCTEQLAVVNSLEEFLKEHREVRLIVIDSVTFHFRQDFQDWALRTRLLNGMAQKLMGLAQKHDVVVVLVNQVTTKTNGEIVPALGESWSHTCTNRLILSWSNGCRQVHIFKSPSLPAATASFAVSADGIRDVESSKRIKLCTISSP</sequence>
<keyword evidence="2" id="KW-1185">Reference proteome</keyword>
<accession>A0ACC2ABS8</accession>
<name>A0ACC2ABS8_DIPCM</name>
<organism evidence="1 2">
    <name type="scientific">Diphasiastrum complanatum</name>
    <name type="common">Issler's clubmoss</name>
    <name type="synonym">Lycopodium complanatum</name>
    <dbReference type="NCBI Taxonomy" id="34168"/>
    <lineage>
        <taxon>Eukaryota</taxon>
        <taxon>Viridiplantae</taxon>
        <taxon>Streptophyta</taxon>
        <taxon>Embryophyta</taxon>
        <taxon>Tracheophyta</taxon>
        <taxon>Lycopodiopsida</taxon>
        <taxon>Lycopodiales</taxon>
        <taxon>Lycopodiaceae</taxon>
        <taxon>Lycopodioideae</taxon>
        <taxon>Diphasiastrum</taxon>
    </lineage>
</organism>
<comment type="caution">
    <text evidence="1">The sequence shown here is derived from an EMBL/GenBank/DDBJ whole genome shotgun (WGS) entry which is preliminary data.</text>
</comment>
<protein>
    <submittedName>
        <fullName evidence="1">Uncharacterized protein</fullName>
    </submittedName>
</protein>
<reference evidence="2" key="1">
    <citation type="journal article" date="2024" name="Proc. Natl. Acad. Sci. U.S.A.">
        <title>Extraordinary preservation of gene collinearity over three hundred million years revealed in homosporous lycophytes.</title>
        <authorList>
            <person name="Li C."/>
            <person name="Wickell D."/>
            <person name="Kuo L.Y."/>
            <person name="Chen X."/>
            <person name="Nie B."/>
            <person name="Liao X."/>
            <person name="Peng D."/>
            <person name="Ji J."/>
            <person name="Jenkins J."/>
            <person name="Williams M."/>
            <person name="Shu S."/>
            <person name="Plott C."/>
            <person name="Barry K."/>
            <person name="Rajasekar S."/>
            <person name="Grimwood J."/>
            <person name="Han X."/>
            <person name="Sun S."/>
            <person name="Hou Z."/>
            <person name="He W."/>
            <person name="Dai G."/>
            <person name="Sun C."/>
            <person name="Schmutz J."/>
            <person name="Leebens-Mack J.H."/>
            <person name="Li F.W."/>
            <person name="Wang L."/>
        </authorList>
    </citation>
    <scope>NUCLEOTIDE SEQUENCE [LARGE SCALE GENOMIC DNA]</scope>
    <source>
        <strain evidence="2">cv. PW_Plant_1</strain>
    </source>
</reference>
<dbReference type="EMBL" id="CM055114">
    <property type="protein sequence ID" value="KAJ7515044.1"/>
    <property type="molecule type" value="Genomic_DNA"/>
</dbReference>